<dbReference type="AlphaFoldDB" id="A0A3N4KHF1"/>
<dbReference type="GO" id="GO:0004142">
    <property type="term" value="F:diacylglycerol cholinephosphotransferase activity"/>
    <property type="evidence" value="ECO:0007669"/>
    <property type="project" value="UniProtKB-EC"/>
</dbReference>
<dbReference type="OrthoDB" id="196717at2759"/>
<evidence type="ECO:0000313" key="14">
    <source>
        <dbReference type="Proteomes" id="UP000277580"/>
    </source>
</evidence>
<feature type="transmembrane region" description="Helical" evidence="12">
    <location>
        <begin position="358"/>
        <end position="379"/>
    </location>
</feature>
<evidence type="ECO:0000256" key="2">
    <source>
        <dbReference type="ARBA" id="ARBA00004127"/>
    </source>
</evidence>
<keyword evidence="5 12" id="KW-0812">Transmembrane</keyword>
<comment type="cofactor">
    <cofactor evidence="1">
        <name>Mg(2+)</name>
        <dbReference type="ChEBI" id="CHEBI:18420"/>
    </cofactor>
</comment>
<evidence type="ECO:0000256" key="9">
    <source>
        <dbReference type="ARBA" id="ARBA00038987"/>
    </source>
</evidence>
<comment type="pathway">
    <text evidence="8">Phospholipid metabolism; phosphatidylcholine biosynthesis; phosphatidylcholine from phosphocholine: step 2/2.</text>
</comment>
<dbReference type="InParanoid" id="A0A3N4KHF1"/>
<evidence type="ECO:0000256" key="10">
    <source>
        <dbReference type="ARBA" id="ARBA00051857"/>
    </source>
</evidence>
<dbReference type="InterPro" id="IPR000462">
    <property type="entry name" value="CDP-OH_P_trans"/>
</dbReference>
<dbReference type="PIRSF" id="PIRSF015665">
    <property type="entry name" value="CHOPT"/>
    <property type="match status" value="1"/>
</dbReference>
<dbReference type="InterPro" id="IPR043130">
    <property type="entry name" value="CDP-OH_PTrfase_TM_dom"/>
</dbReference>
<feature type="transmembrane region" description="Helical" evidence="12">
    <location>
        <begin position="256"/>
        <end position="276"/>
    </location>
</feature>
<comment type="subcellular location">
    <subcellularLocation>
        <location evidence="2">Endomembrane system</location>
        <topology evidence="2">Multi-pass membrane protein</topology>
    </subcellularLocation>
</comment>
<dbReference type="PANTHER" id="PTHR10414:SF37">
    <property type="entry name" value="BB IN A BOXCAR, ISOFORM C"/>
    <property type="match status" value="1"/>
</dbReference>
<dbReference type="FunFam" id="1.20.120.1760:FF:000012">
    <property type="entry name" value="sn-1,2-diacylglycerol cholinephosphotransferase"/>
    <property type="match status" value="1"/>
</dbReference>
<dbReference type="GO" id="GO:0012505">
    <property type="term" value="C:endomembrane system"/>
    <property type="evidence" value="ECO:0007669"/>
    <property type="project" value="UniProtKB-SubCell"/>
</dbReference>
<dbReference type="EMBL" id="ML119159">
    <property type="protein sequence ID" value="RPB08769.1"/>
    <property type="molecule type" value="Genomic_DNA"/>
</dbReference>
<protein>
    <recommendedName>
        <fullName evidence="9">diacylglycerol cholinephosphotransferase</fullName>
        <ecNumber evidence="9">2.7.8.2</ecNumber>
    </recommendedName>
</protein>
<dbReference type="STRING" id="1392247.A0A3N4KHF1"/>
<comment type="catalytic activity">
    <reaction evidence="10">
        <text>CDP-N,N-dimethylethanolamine + a 1,2-diacyl-sn-glycerol = a 1,2-diacyl-sn-glycero-3-phospho-N,N-dimethylethanolamine + CMP + H(+)</text>
        <dbReference type="Rhea" id="RHEA:33775"/>
        <dbReference type="ChEBI" id="CHEBI:15378"/>
        <dbReference type="ChEBI" id="CHEBI:17815"/>
        <dbReference type="ChEBI" id="CHEBI:60377"/>
        <dbReference type="ChEBI" id="CHEBI:64572"/>
        <dbReference type="ChEBI" id="CHEBI:65117"/>
    </reaction>
    <physiologicalReaction direction="left-to-right" evidence="10">
        <dbReference type="Rhea" id="RHEA:33776"/>
    </physiologicalReaction>
</comment>
<keyword evidence="6 12" id="KW-1133">Transmembrane helix</keyword>
<dbReference type="Pfam" id="PF01066">
    <property type="entry name" value="CDP-OH_P_transf"/>
    <property type="match status" value="1"/>
</dbReference>
<accession>A0A3N4KHF1</accession>
<evidence type="ECO:0000256" key="8">
    <source>
        <dbReference type="ARBA" id="ARBA00037890"/>
    </source>
</evidence>
<dbReference type="PANTHER" id="PTHR10414">
    <property type="entry name" value="ETHANOLAMINEPHOSPHOTRANSFERASE"/>
    <property type="match status" value="1"/>
</dbReference>
<sequence length="411" mass="46220">MYIRHSHLKNLREYQYSGVDHSLVSRYILKPFYTNVFIHVFPMWMAPNLVTLSGFSFVIINLLTLLWYNPTLDKDCPGWVYMSWAIGLFLYQTFDACDGAQARRTRQSGPLGELFDHGVDAMNTTLEVVIFAGVMNLGQSWATLATLFASLCAFYLTTWEEYHTGTLYLGIVSGPVEGVLTLCAIYATTAFVGGSFWQKPMLETLGLPRPGFLPEVLRDMQFNHWYLVYGGIMLSFNIIQSSQNVIRARRAKGRSIFPALAGLAPFFLTWVMIPAWCYLRPEIRTEHLVPFMFFIGASFAYQVGLIIVAHLTKSAYPYLNILSLPILAGTLDALGPFLQEKFGKDVLGWPSVLGGGPYVVAYVFGCLGLSIGVYGSFVVDVITNICEYLDIWCLTIKHPFDPRDDKPLKAH</sequence>
<evidence type="ECO:0000256" key="5">
    <source>
        <dbReference type="ARBA" id="ARBA00022692"/>
    </source>
</evidence>
<dbReference type="GO" id="GO:0016020">
    <property type="term" value="C:membrane"/>
    <property type="evidence" value="ECO:0007669"/>
    <property type="project" value="InterPro"/>
</dbReference>
<name>A0A3N4KHF1_9PEZI</name>
<keyword evidence="7 12" id="KW-0472">Membrane</keyword>
<dbReference type="FunCoup" id="A0A3N4KHF1">
    <property type="interactions" value="605"/>
</dbReference>
<dbReference type="EC" id="2.7.8.2" evidence="9"/>
<keyword evidence="4 11" id="KW-0808">Transferase</keyword>
<evidence type="ECO:0000256" key="11">
    <source>
        <dbReference type="RuleBase" id="RU003750"/>
    </source>
</evidence>
<comment type="similarity">
    <text evidence="3 11">Belongs to the CDP-alcohol phosphatidyltransferase class-I family.</text>
</comment>
<evidence type="ECO:0000256" key="12">
    <source>
        <dbReference type="SAM" id="Phobius"/>
    </source>
</evidence>
<reference evidence="13 14" key="1">
    <citation type="journal article" date="2018" name="Nat. Ecol. Evol.">
        <title>Pezizomycetes genomes reveal the molecular basis of ectomycorrhizal truffle lifestyle.</title>
        <authorList>
            <person name="Murat C."/>
            <person name="Payen T."/>
            <person name="Noel B."/>
            <person name="Kuo A."/>
            <person name="Morin E."/>
            <person name="Chen J."/>
            <person name="Kohler A."/>
            <person name="Krizsan K."/>
            <person name="Balestrini R."/>
            <person name="Da Silva C."/>
            <person name="Montanini B."/>
            <person name="Hainaut M."/>
            <person name="Levati E."/>
            <person name="Barry K.W."/>
            <person name="Belfiori B."/>
            <person name="Cichocki N."/>
            <person name="Clum A."/>
            <person name="Dockter R.B."/>
            <person name="Fauchery L."/>
            <person name="Guy J."/>
            <person name="Iotti M."/>
            <person name="Le Tacon F."/>
            <person name="Lindquist E.A."/>
            <person name="Lipzen A."/>
            <person name="Malagnac F."/>
            <person name="Mello A."/>
            <person name="Molinier V."/>
            <person name="Miyauchi S."/>
            <person name="Poulain J."/>
            <person name="Riccioni C."/>
            <person name="Rubini A."/>
            <person name="Sitrit Y."/>
            <person name="Splivallo R."/>
            <person name="Traeger S."/>
            <person name="Wang M."/>
            <person name="Zifcakova L."/>
            <person name="Wipf D."/>
            <person name="Zambonelli A."/>
            <person name="Paolocci F."/>
            <person name="Nowrousian M."/>
            <person name="Ottonello S."/>
            <person name="Baldrian P."/>
            <person name="Spatafora J.W."/>
            <person name="Henrissat B."/>
            <person name="Nagy L.G."/>
            <person name="Aury J.M."/>
            <person name="Wincker P."/>
            <person name="Grigoriev I.V."/>
            <person name="Bonfante P."/>
            <person name="Martin F.M."/>
        </authorList>
    </citation>
    <scope>NUCLEOTIDE SEQUENCE [LARGE SCALE GENOMIC DNA]</scope>
    <source>
        <strain evidence="13 14">CCBAS932</strain>
    </source>
</reference>
<dbReference type="PROSITE" id="PS00379">
    <property type="entry name" value="CDP_ALCOHOL_P_TRANSF"/>
    <property type="match status" value="1"/>
</dbReference>
<evidence type="ECO:0000256" key="3">
    <source>
        <dbReference type="ARBA" id="ARBA00010441"/>
    </source>
</evidence>
<evidence type="ECO:0000313" key="13">
    <source>
        <dbReference type="EMBL" id="RPB08769.1"/>
    </source>
</evidence>
<dbReference type="Proteomes" id="UP000277580">
    <property type="component" value="Unassembled WGS sequence"/>
</dbReference>
<gene>
    <name evidence="13" type="ORF">P167DRAFT_567718</name>
</gene>
<evidence type="ECO:0000256" key="7">
    <source>
        <dbReference type="ARBA" id="ARBA00023136"/>
    </source>
</evidence>
<proteinExistence type="inferred from homology"/>
<feature type="transmembrane region" description="Helical" evidence="12">
    <location>
        <begin position="288"/>
        <end position="311"/>
    </location>
</feature>
<feature type="transmembrane region" description="Helical" evidence="12">
    <location>
        <begin position="49"/>
        <end position="67"/>
    </location>
</feature>
<organism evidence="13 14">
    <name type="scientific">Morchella conica CCBAS932</name>
    <dbReference type="NCBI Taxonomy" id="1392247"/>
    <lineage>
        <taxon>Eukaryota</taxon>
        <taxon>Fungi</taxon>
        <taxon>Dikarya</taxon>
        <taxon>Ascomycota</taxon>
        <taxon>Pezizomycotina</taxon>
        <taxon>Pezizomycetes</taxon>
        <taxon>Pezizales</taxon>
        <taxon>Morchellaceae</taxon>
        <taxon>Morchella</taxon>
    </lineage>
</organism>
<evidence type="ECO:0000256" key="4">
    <source>
        <dbReference type="ARBA" id="ARBA00022679"/>
    </source>
</evidence>
<dbReference type="InterPro" id="IPR048254">
    <property type="entry name" value="CDP_ALCOHOL_P_TRANSF_CS"/>
</dbReference>
<dbReference type="Gene3D" id="1.20.120.1760">
    <property type="match status" value="1"/>
</dbReference>
<keyword evidence="14" id="KW-1185">Reference proteome</keyword>
<feature type="transmembrane region" description="Helical" evidence="12">
    <location>
        <begin position="141"/>
        <end position="159"/>
    </location>
</feature>
<evidence type="ECO:0000256" key="1">
    <source>
        <dbReference type="ARBA" id="ARBA00001946"/>
    </source>
</evidence>
<dbReference type="InterPro" id="IPR014472">
    <property type="entry name" value="CHOPT"/>
</dbReference>
<feature type="transmembrane region" description="Helical" evidence="12">
    <location>
        <begin position="318"/>
        <end position="338"/>
    </location>
</feature>
<evidence type="ECO:0000256" key="6">
    <source>
        <dbReference type="ARBA" id="ARBA00022989"/>
    </source>
</evidence>